<sequence>MCNGCYGWRTPPSREPYSRVLAAMPADQCGSMTVSHSACEPMAAPHALVGAVADGHPCAAASKRPSTIPPRPCHVATPGNGHNAHLHGQNIAVPQCRSAATPAPPAAVVRQRIDCTISARPARCPQGPSAAVDPCECHIGDPCSGGRAHCGSHPITATPRTLTAHQPPIPVPPLIELRVRRDD</sequence>
<dbReference type="EMBL" id="ML977577">
    <property type="protein sequence ID" value="KAF2002560.1"/>
    <property type="molecule type" value="Genomic_DNA"/>
</dbReference>
<evidence type="ECO:0000313" key="1">
    <source>
        <dbReference type="EMBL" id="KAF2002560.1"/>
    </source>
</evidence>
<protein>
    <submittedName>
        <fullName evidence="1">Uncharacterized protein</fullName>
    </submittedName>
</protein>
<gene>
    <name evidence="1" type="ORF">P154DRAFT_533113</name>
</gene>
<keyword evidence="2" id="KW-1185">Reference proteome</keyword>
<organism evidence="1 2">
    <name type="scientific">Amniculicola lignicola CBS 123094</name>
    <dbReference type="NCBI Taxonomy" id="1392246"/>
    <lineage>
        <taxon>Eukaryota</taxon>
        <taxon>Fungi</taxon>
        <taxon>Dikarya</taxon>
        <taxon>Ascomycota</taxon>
        <taxon>Pezizomycotina</taxon>
        <taxon>Dothideomycetes</taxon>
        <taxon>Pleosporomycetidae</taxon>
        <taxon>Pleosporales</taxon>
        <taxon>Amniculicolaceae</taxon>
        <taxon>Amniculicola</taxon>
    </lineage>
</organism>
<accession>A0A6A5WKU6</accession>
<proteinExistence type="predicted"/>
<dbReference type="AlphaFoldDB" id="A0A6A5WKU6"/>
<dbReference type="Proteomes" id="UP000799779">
    <property type="component" value="Unassembled WGS sequence"/>
</dbReference>
<name>A0A6A5WKU6_9PLEO</name>
<evidence type="ECO:0000313" key="2">
    <source>
        <dbReference type="Proteomes" id="UP000799779"/>
    </source>
</evidence>
<reference evidence="1" key="1">
    <citation type="journal article" date="2020" name="Stud. Mycol.">
        <title>101 Dothideomycetes genomes: a test case for predicting lifestyles and emergence of pathogens.</title>
        <authorList>
            <person name="Haridas S."/>
            <person name="Albert R."/>
            <person name="Binder M."/>
            <person name="Bloem J."/>
            <person name="Labutti K."/>
            <person name="Salamov A."/>
            <person name="Andreopoulos B."/>
            <person name="Baker S."/>
            <person name="Barry K."/>
            <person name="Bills G."/>
            <person name="Bluhm B."/>
            <person name="Cannon C."/>
            <person name="Castanera R."/>
            <person name="Culley D."/>
            <person name="Daum C."/>
            <person name="Ezra D."/>
            <person name="Gonzalez J."/>
            <person name="Henrissat B."/>
            <person name="Kuo A."/>
            <person name="Liang C."/>
            <person name="Lipzen A."/>
            <person name="Lutzoni F."/>
            <person name="Magnuson J."/>
            <person name="Mondo S."/>
            <person name="Nolan M."/>
            <person name="Ohm R."/>
            <person name="Pangilinan J."/>
            <person name="Park H.-J."/>
            <person name="Ramirez L."/>
            <person name="Alfaro M."/>
            <person name="Sun H."/>
            <person name="Tritt A."/>
            <person name="Yoshinaga Y."/>
            <person name="Zwiers L.-H."/>
            <person name="Turgeon B."/>
            <person name="Goodwin S."/>
            <person name="Spatafora J."/>
            <person name="Crous P."/>
            <person name="Grigoriev I."/>
        </authorList>
    </citation>
    <scope>NUCLEOTIDE SEQUENCE</scope>
    <source>
        <strain evidence="1">CBS 123094</strain>
    </source>
</reference>